<evidence type="ECO:0000313" key="2">
    <source>
        <dbReference type="EMBL" id="KKM85050.1"/>
    </source>
</evidence>
<keyword evidence="1" id="KW-0472">Membrane</keyword>
<sequence length="298" mass="35547">MIYMKSRKIFYLLMVLFFFGLLLVFYIYYCNWDYFLDTIANEEGSLIVITIIGIRILVLTGMMAILFKKWFEQEVQYLSDIPFLFGLFFLILVFGKLIDLFYNIMYFHLTDTLFLIILKFRFILMWLNMIPLFLMTFEIWLFSLSLKNRKLFKIVVIKTMKLQDNTYLTSVKYKLIEFIAISELIITLMMPNIETVSSIIILAIPSFLLVSWLFYKAFKLQRLKKINTRIIATGFLLYSISTITRVIWQMFFGKTVLYIFISEIVDVGIFLVIFYALLKKVKEVVIIKNQLEPYNKNI</sequence>
<feature type="transmembrane region" description="Helical" evidence="1">
    <location>
        <begin position="199"/>
        <end position="218"/>
    </location>
</feature>
<gene>
    <name evidence="2" type="ORF">LCGC14_1293030</name>
</gene>
<feature type="transmembrane region" description="Helical" evidence="1">
    <location>
        <begin position="257"/>
        <end position="278"/>
    </location>
</feature>
<dbReference type="EMBL" id="LAZR01007472">
    <property type="protein sequence ID" value="KKM85050.1"/>
    <property type="molecule type" value="Genomic_DNA"/>
</dbReference>
<comment type="caution">
    <text evidence="2">The sequence shown here is derived from an EMBL/GenBank/DDBJ whole genome shotgun (WGS) entry which is preliminary data.</text>
</comment>
<reference evidence="2" key="1">
    <citation type="journal article" date="2015" name="Nature">
        <title>Complex archaea that bridge the gap between prokaryotes and eukaryotes.</title>
        <authorList>
            <person name="Spang A."/>
            <person name="Saw J.H."/>
            <person name="Jorgensen S.L."/>
            <person name="Zaremba-Niedzwiedzka K."/>
            <person name="Martijn J."/>
            <person name="Lind A.E."/>
            <person name="van Eijk R."/>
            <person name="Schleper C."/>
            <person name="Guy L."/>
            <person name="Ettema T.J."/>
        </authorList>
    </citation>
    <scope>NUCLEOTIDE SEQUENCE</scope>
</reference>
<accession>A0A0F9N8D4</accession>
<feature type="transmembrane region" description="Helical" evidence="1">
    <location>
        <begin position="122"/>
        <end position="144"/>
    </location>
</feature>
<organism evidence="2">
    <name type="scientific">marine sediment metagenome</name>
    <dbReference type="NCBI Taxonomy" id="412755"/>
    <lineage>
        <taxon>unclassified sequences</taxon>
        <taxon>metagenomes</taxon>
        <taxon>ecological metagenomes</taxon>
    </lineage>
</organism>
<feature type="transmembrane region" description="Helical" evidence="1">
    <location>
        <begin position="9"/>
        <end position="29"/>
    </location>
</feature>
<protein>
    <submittedName>
        <fullName evidence="2">Uncharacterized protein</fullName>
    </submittedName>
</protein>
<proteinExistence type="predicted"/>
<keyword evidence="1" id="KW-1133">Transmembrane helix</keyword>
<dbReference type="AlphaFoldDB" id="A0A0F9N8D4"/>
<feature type="transmembrane region" description="Helical" evidence="1">
    <location>
        <begin position="79"/>
        <end position="102"/>
    </location>
</feature>
<feature type="transmembrane region" description="Helical" evidence="1">
    <location>
        <begin position="175"/>
        <end position="193"/>
    </location>
</feature>
<feature type="transmembrane region" description="Helical" evidence="1">
    <location>
        <begin position="44"/>
        <end position="67"/>
    </location>
</feature>
<evidence type="ECO:0000256" key="1">
    <source>
        <dbReference type="SAM" id="Phobius"/>
    </source>
</evidence>
<keyword evidence="1" id="KW-0812">Transmembrane</keyword>
<name>A0A0F9N8D4_9ZZZZ</name>
<feature type="transmembrane region" description="Helical" evidence="1">
    <location>
        <begin position="230"/>
        <end position="251"/>
    </location>
</feature>